<comment type="caution">
    <text evidence="2">The sequence shown here is derived from an EMBL/GenBank/DDBJ whole genome shotgun (WGS) entry which is preliminary data.</text>
</comment>
<dbReference type="PANTHER" id="PTHR37736:SF1">
    <property type="entry name" value="GLYCINE-RICH PROTEIN"/>
    <property type="match status" value="1"/>
</dbReference>
<feature type="compositionally biased region" description="Low complexity" evidence="1">
    <location>
        <begin position="125"/>
        <end position="139"/>
    </location>
</feature>
<evidence type="ECO:0000256" key="1">
    <source>
        <dbReference type="SAM" id="MobiDB-lite"/>
    </source>
</evidence>
<feature type="compositionally biased region" description="Gly residues" evidence="1">
    <location>
        <begin position="101"/>
        <end position="114"/>
    </location>
</feature>
<evidence type="ECO:0000313" key="2">
    <source>
        <dbReference type="EMBL" id="KAK1392680.1"/>
    </source>
</evidence>
<feature type="compositionally biased region" description="Basic and acidic residues" evidence="1">
    <location>
        <begin position="69"/>
        <end position="81"/>
    </location>
</feature>
<proteinExistence type="predicted"/>
<reference evidence="2" key="1">
    <citation type="submission" date="2023-02" db="EMBL/GenBank/DDBJ databases">
        <title>Genome of toxic invasive species Heracleum sosnowskyi carries increased number of genes despite the absence of recent whole-genome duplications.</title>
        <authorList>
            <person name="Schelkunov M."/>
            <person name="Shtratnikova V."/>
            <person name="Makarenko M."/>
            <person name="Klepikova A."/>
            <person name="Omelchenko D."/>
            <person name="Novikova G."/>
            <person name="Obukhova E."/>
            <person name="Bogdanov V."/>
            <person name="Penin A."/>
            <person name="Logacheva M."/>
        </authorList>
    </citation>
    <scope>NUCLEOTIDE SEQUENCE</scope>
    <source>
        <strain evidence="2">Hsosn_3</strain>
        <tissue evidence="2">Leaf</tissue>
    </source>
</reference>
<feature type="compositionally biased region" description="Low complexity" evidence="1">
    <location>
        <begin position="87"/>
        <end position="100"/>
    </location>
</feature>
<feature type="compositionally biased region" description="Polar residues" evidence="1">
    <location>
        <begin position="51"/>
        <end position="63"/>
    </location>
</feature>
<keyword evidence="3" id="KW-1185">Reference proteome</keyword>
<sequence length="162" mass="18088">MEVISSIFSFLLHIFSNSCCNSNLFSLHVAFFLDCEGYKEEKNEQSVLENSTELPAQSRSAQPQLECEQNVRDVESKEQQFNHRRQFQNQRGGCARRGYSNGRGGGPRRGGGSYQNGRNQYNDQPGNYYPRNNYYSNRGSRGGGRGAPGNSNNNGSTVPSKS</sequence>
<dbReference type="PANTHER" id="PTHR37736">
    <property type="entry name" value="GLYCINE-RICH PROTEIN"/>
    <property type="match status" value="1"/>
</dbReference>
<feature type="region of interest" description="Disordered" evidence="1">
    <location>
        <begin position="51"/>
        <end position="162"/>
    </location>
</feature>
<protein>
    <submittedName>
        <fullName evidence="2">Uncharacterized protein</fullName>
    </submittedName>
</protein>
<accession>A0AAD8IYW7</accession>
<gene>
    <name evidence="2" type="ORF">POM88_011736</name>
</gene>
<name>A0AAD8IYW7_9APIA</name>
<dbReference type="Proteomes" id="UP001237642">
    <property type="component" value="Unassembled WGS sequence"/>
</dbReference>
<dbReference type="EMBL" id="JAUIZM010000003">
    <property type="protein sequence ID" value="KAK1392680.1"/>
    <property type="molecule type" value="Genomic_DNA"/>
</dbReference>
<dbReference type="AlphaFoldDB" id="A0AAD8IYW7"/>
<organism evidence="2 3">
    <name type="scientific">Heracleum sosnowskyi</name>
    <dbReference type="NCBI Taxonomy" id="360622"/>
    <lineage>
        <taxon>Eukaryota</taxon>
        <taxon>Viridiplantae</taxon>
        <taxon>Streptophyta</taxon>
        <taxon>Embryophyta</taxon>
        <taxon>Tracheophyta</taxon>
        <taxon>Spermatophyta</taxon>
        <taxon>Magnoliopsida</taxon>
        <taxon>eudicotyledons</taxon>
        <taxon>Gunneridae</taxon>
        <taxon>Pentapetalae</taxon>
        <taxon>asterids</taxon>
        <taxon>campanulids</taxon>
        <taxon>Apiales</taxon>
        <taxon>Apiaceae</taxon>
        <taxon>Apioideae</taxon>
        <taxon>apioid superclade</taxon>
        <taxon>Tordylieae</taxon>
        <taxon>Tordyliinae</taxon>
        <taxon>Heracleum</taxon>
    </lineage>
</organism>
<evidence type="ECO:0000313" key="3">
    <source>
        <dbReference type="Proteomes" id="UP001237642"/>
    </source>
</evidence>
<reference evidence="2" key="2">
    <citation type="submission" date="2023-05" db="EMBL/GenBank/DDBJ databases">
        <authorList>
            <person name="Schelkunov M.I."/>
        </authorList>
    </citation>
    <scope>NUCLEOTIDE SEQUENCE</scope>
    <source>
        <strain evidence="2">Hsosn_3</strain>
        <tissue evidence="2">Leaf</tissue>
    </source>
</reference>